<evidence type="ECO:0000313" key="3">
    <source>
        <dbReference type="Proteomes" id="UP000430670"/>
    </source>
</evidence>
<organism evidence="2 3">
    <name type="scientific">Heliobacterium mobile</name>
    <name type="common">Heliobacillus mobilis</name>
    <dbReference type="NCBI Taxonomy" id="28064"/>
    <lineage>
        <taxon>Bacteria</taxon>
        <taxon>Bacillati</taxon>
        <taxon>Bacillota</taxon>
        <taxon>Clostridia</taxon>
        <taxon>Eubacteriales</taxon>
        <taxon>Heliobacteriaceae</taxon>
        <taxon>Heliobacterium</taxon>
    </lineage>
</organism>
<name>A0A6I3SLP9_HELMO</name>
<keyword evidence="1" id="KW-0812">Transmembrane</keyword>
<dbReference type="Proteomes" id="UP000430670">
    <property type="component" value="Unassembled WGS sequence"/>
</dbReference>
<protein>
    <recommendedName>
        <fullName evidence="4">DUF3139 domain-containing protein</fullName>
    </recommendedName>
</protein>
<dbReference type="InterPro" id="IPR021486">
    <property type="entry name" value="DUF3139"/>
</dbReference>
<accession>A0A6I3SLP9</accession>
<dbReference type="EMBL" id="WNKU01000015">
    <property type="protein sequence ID" value="MTV49870.1"/>
    <property type="molecule type" value="Genomic_DNA"/>
</dbReference>
<dbReference type="RefSeq" id="WP_155476961.1">
    <property type="nucleotide sequence ID" value="NZ_WNKU01000015.1"/>
</dbReference>
<feature type="transmembrane region" description="Helical" evidence="1">
    <location>
        <begin position="21"/>
        <end position="39"/>
    </location>
</feature>
<keyword evidence="1" id="KW-0472">Membrane</keyword>
<comment type="caution">
    <text evidence="2">The sequence shown here is derived from an EMBL/GenBank/DDBJ whole genome shotgun (WGS) entry which is preliminary data.</text>
</comment>
<proteinExistence type="predicted"/>
<dbReference type="Pfam" id="PF11337">
    <property type="entry name" value="DUF3139"/>
    <property type="match status" value="1"/>
</dbReference>
<gene>
    <name evidence="2" type="ORF">GJ688_12895</name>
</gene>
<dbReference type="OrthoDB" id="2884721at2"/>
<dbReference type="AlphaFoldDB" id="A0A6I3SLP9"/>
<evidence type="ECO:0000313" key="2">
    <source>
        <dbReference type="EMBL" id="MTV49870.1"/>
    </source>
</evidence>
<reference evidence="2 3" key="1">
    <citation type="submission" date="2019-11" db="EMBL/GenBank/DDBJ databases">
        <title>Whole-genome sequence of a the green, strictly anaerobic photosynthetic bacterium Heliobacillus mobilis DSM 6151.</title>
        <authorList>
            <person name="Kyndt J.A."/>
            <person name="Meyer T.E."/>
        </authorList>
    </citation>
    <scope>NUCLEOTIDE SEQUENCE [LARGE SCALE GENOMIC DNA]</scope>
    <source>
        <strain evidence="2 3">DSM 6151</strain>
    </source>
</reference>
<evidence type="ECO:0000256" key="1">
    <source>
        <dbReference type="SAM" id="Phobius"/>
    </source>
</evidence>
<sequence>MTSEESRRLRSEVFSFIGKTTLILGVLVIALILVVFNSLPDNESIIQNKQNAKILMEEYINKKGHKRENFVVFEEIEYKEGISYNIVFSDEPDVTYRYHVQKGKVIQTIVEPENYARDYLFKHLIMTPQRNIRPREIIKRGLFPPPHA</sequence>
<keyword evidence="3" id="KW-1185">Reference proteome</keyword>
<evidence type="ECO:0008006" key="4">
    <source>
        <dbReference type="Google" id="ProtNLM"/>
    </source>
</evidence>
<keyword evidence="1" id="KW-1133">Transmembrane helix</keyword>